<name>A0A914YWY6_9BILA</name>
<evidence type="ECO:0000313" key="2">
    <source>
        <dbReference type="Proteomes" id="UP000887577"/>
    </source>
</evidence>
<proteinExistence type="predicted"/>
<feature type="region of interest" description="Disordered" evidence="1">
    <location>
        <begin position="1"/>
        <end position="90"/>
    </location>
</feature>
<dbReference type="WBParaSite" id="PSU_v2.g5042.t1">
    <property type="protein sequence ID" value="PSU_v2.g5042.t1"/>
    <property type="gene ID" value="PSU_v2.g5042"/>
</dbReference>
<organism evidence="2 3">
    <name type="scientific">Panagrolaimus superbus</name>
    <dbReference type="NCBI Taxonomy" id="310955"/>
    <lineage>
        <taxon>Eukaryota</taxon>
        <taxon>Metazoa</taxon>
        <taxon>Ecdysozoa</taxon>
        <taxon>Nematoda</taxon>
        <taxon>Chromadorea</taxon>
        <taxon>Rhabditida</taxon>
        <taxon>Tylenchina</taxon>
        <taxon>Panagrolaimomorpha</taxon>
        <taxon>Panagrolaimoidea</taxon>
        <taxon>Panagrolaimidae</taxon>
        <taxon>Panagrolaimus</taxon>
    </lineage>
</organism>
<reference evidence="3" key="1">
    <citation type="submission" date="2022-11" db="UniProtKB">
        <authorList>
            <consortium name="WormBaseParasite"/>
        </authorList>
    </citation>
    <scope>IDENTIFICATION</scope>
</reference>
<evidence type="ECO:0000256" key="1">
    <source>
        <dbReference type="SAM" id="MobiDB-lite"/>
    </source>
</evidence>
<feature type="compositionally biased region" description="Basic and acidic residues" evidence="1">
    <location>
        <begin position="46"/>
        <end position="70"/>
    </location>
</feature>
<dbReference type="AlphaFoldDB" id="A0A914YWY6"/>
<sequence>MDSSSEDEGNNKEKQNDTNSKSATPTKEQKDIPSSSALKIVIKSHKSPDKEKLEDDDDANKSDKDEKDIDASSNSKKHKKDKHKKKSKKPKVELIFEGIYRKGHGEPLSFVAQQTGNDKTTTFSLEEAIEADSKSLARFLADKVTFVAEGIPSVNVINASSSFSSIITGNSTITGNRV</sequence>
<protein>
    <submittedName>
        <fullName evidence="3">Uncharacterized protein</fullName>
    </submittedName>
</protein>
<keyword evidence="2" id="KW-1185">Reference proteome</keyword>
<dbReference type="Proteomes" id="UP000887577">
    <property type="component" value="Unplaced"/>
</dbReference>
<feature type="compositionally biased region" description="Basic residues" evidence="1">
    <location>
        <begin position="75"/>
        <end position="89"/>
    </location>
</feature>
<feature type="compositionally biased region" description="Polar residues" evidence="1">
    <location>
        <begin position="17"/>
        <end position="37"/>
    </location>
</feature>
<evidence type="ECO:0000313" key="3">
    <source>
        <dbReference type="WBParaSite" id="PSU_v2.g5042.t1"/>
    </source>
</evidence>
<accession>A0A914YWY6</accession>